<evidence type="ECO:0000256" key="2">
    <source>
        <dbReference type="SAM" id="MobiDB-lite"/>
    </source>
</evidence>
<dbReference type="EMBL" id="CAADRA010006411">
    <property type="protein sequence ID" value="VFT95153.1"/>
    <property type="molecule type" value="Genomic_DNA"/>
</dbReference>
<proteinExistence type="predicted"/>
<dbReference type="OrthoDB" id="61669at2759"/>
<dbReference type="AlphaFoldDB" id="A0A485LA13"/>
<evidence type="ECO:0000313" key="4">
    <source>
        <dbReference type="EMBL" id="VFT95153.1"/>
    </source>
</evidence>
<evidence type="ECO:0000256" key="1">
    <source>
        <dbReference type="SAM" id="Coils"/>
    </source>
</evidence>
<reference evidence="4 5" key="1">
    <citation type="submission" date="2019-03" db="EMBL/GenBank/DDBJ databases">
        <authorList>
            <person name="Gaulin E."/>
            <person name="Dumas B."/>
        </authorList>
    </citation>
    <scope>NUCLEOTIDE SEQUENCE [LARGE SCALE GENOMIC DNA]</scope>
    <source>
        <strain evidence="4">CBS 568.67</strain>
    </source>
</reference>
<sequence>MSVVAAVAKEHADSKTLKEDVTMQQDEPNEDGGIDDAAEELDTDLLEAADVKLQKNMYQREKQGKYRQQERDLRAHLRNRVKDLEAALLRAKRRGSLMLSWEDIALTMREEHDLTRFENGRLQTQVRQVRALVHDMKKWVRATLAVAPSSVQSTWRNFTLLQHPESRKLGMEWITQQLYHNLDYVQQQYGFPSMYSSVVEDDLNVMFDENGCYQFIRRHEVFMHNSIEDLRGVMGADIWQFMINYARLNICYDTPNETIRHQTLEGAYEVSNFLSREFVEPDRIVYVGQQMHEDELAPTMKLQRNRHVWYILQRITPTVTKIRMLFVVSSSFSEGGQTPLHEEARGFWGLDLKGLPEDVQQRKFREHALAVTGPKHHQRQAEYLESLDSYLRQRTDR</sequence>
<reference evidence="3" key="2">
    <citation type="submission" date="2019-06" db="EMBL/GenBank/DDBJ databases">
        <title>Genomics analysis of Aphanomyces spp. identifies a new class of oomycete effector associated with host adaptation.</title>
        <authorList>
            <person name="Gaulin E."/>
        </authorList>
    </citation>
    <scope>NUCLEOTIDE SEQUENCE</scope>
    <source>
        <strain evidence="3">CBS 578.67</strain>
    </source>
</reference>
<organism evidence="4 5">
    <name type="scientific">Aphanomyces stellatus</name>
    <dbReference type="NCBI Taxonomy" id="120398"/>
    <lineage>
        <taxon>Eukaryota</taxon>
        <taxon>Sar</taxon>
        <taxon>Stramenopiles</taxon>
        <taxon>Oomycota</taxon>
        <taxon>Saprolegniomycetes</taxon>
        <taxon>Saprolegniales</taxon>
        <taxon>Verrucalvaceae</taxon>
        <taxon>Aphanomyces</taxon>
    </lineage>
</organism>
<dbReference type="Proteomes" id="UP000332933">
    <property type="component" value="Unassembled WGS sequence"/>
</dbReference>
<dbReference type="EMBL" id="VJMH01006390">
    <property type="protein sequence ID" value="KAF0690167.1"/>
    <property type="molecule type" value="Genomic_DNA"/>
</dbReference>
<name>A0A485LA13_9STRA</name>
<evidence type="ECO:0000313" key="5">
    <source>
        <dbReference type="Proteomes" id="UP000332933"/>
    </source>
</evidence>
<protein>
    <submittedName>
        <fullName evidence="4">Aste57867_18417 protein</fullName>
    </submittedName>
</protein>
<keyword evidence="1" id="KW-0175">Coiled coil</keyword>
<feature type="compositionally biased region" description="Acidic residues" evidence="2">
    <location>
        <begin position="27"/>
        <end position="39"/>
    </location>
</feature>
<keyword evidence="5" id="KW-1185">Reference proteome</keyword>
<accession>A0A485LA13</accession>
<feature type="region of interest" description="Disordered" evidence="2">
    <location>
        <begin position="1"/>
        <end position="39"/>
    </location>
</feature>
<feature type="coiled-coil region" evidence="1">
    <location>
        <begin position="67"/>
        <end position="94"/>
    </location>
</feature>
<feature type="compositionally biased region" description="Basic and acidic residues" evidence="2">
    <location>
        <begin position="8"/>
        <end position="21"/>
    </location>
</feature>
<gene>
    <name evidence="4" type="primary">Aste57867_18417</name>
    <name evidence="3" type="ORF">As57867_018355</name>
    <name evidence="4" type="ORF">ASTE57867_18417</name>
</gene>
<evidence type="ECO:0000313" key="3">
    <source>
        <dbReference type="EMBL" id="KAF0690167.1"/>
    </source>
</evidence>